<feature type="region of interest" description="Disordered" evidence="3">
    <location>
        <begin position="1"/>
        <end position="22"/>
    </location>
</feature>
<feature type="transmembrane region" description="Helical" evidence="4">
    <location>
        <begin position="132"/>
        <end position="150"/>
    </location>
</feature>
<comment type="caution">
    <text evidence="6">The sequence shown here is derived from an EMBL/GenBank/DDBJ whole genome shotgun (WGS) entry which is preliminary data.</text>
</comment>
<organism evidence="6 7">
    <name type="scientific">Noviherbaspirillum album</name>
    <dbReference type="NCBI Taxonomy" id="3080276"/>
    <lineage>
        <taxon>Bacteria</taxon>
        <taxon>Pseudomonadati</taxon>
        <taxon>Pseudomonadota</taxon>
        <taxon>Betaproteobacteria</taxon>
        <taxon>Burkholderiales</taxon>
        <taxon>Oxalobacteraceae</taxon>
        <taxon>Noviherbaspirillum</taxon>
    </lineage>
</organism>
<accession>A0ABU6J6U0</accession>
<keyword evidence="4" id="KW-1133">Transmembrane helix</keyword>
<keyword evidence="4" id="KW-0472">Membrane</keyword>
<dbReference type="InterPro" id="IPR043128">
    <property type="entry name" value="Rev_trsase/Diguanyl_cyclase"/>
</dbReference>
<dbReference type="InterPro" id="IPR036259">
    <property type="entry name" value="MFS_trans_sf"/>
</dbReference>
<evidence type="ECO:0000256" key="3">
    <source>
        <dbReference type="SAM" id="MobiDB-lite"/>
    </source>
</evidence>
<dbReference type="InterPro" id="IPR000160">
    <property type="entry name" value="GGDEF_dom"/>
</dbReference>
<gene>
    <name evidence="6" type="ORF">RY831_07600</name>
</gene>
<dbReference type="RefSeq" id="WP_326505722.1">
    <property type="nucleotide sequence ID" value="NZ_JAWIIV010000004.1"/>
</dbReference>
<evidence type="ECO:0000259" key="5">
    <source>
        <dbReference type="PROSITE" id="PS50887"/>
    </source>
</evidence>
<dbReference type="GO" id="GO:0052621">
    <property type="term" value="F:diguanylate cyclase activity"/>
    <property type="evidence" value="ECO:0007669"/>
    <property type="project" value="UniProtKB-EC"/>
</dbReference>
<keyword evidence="6" id="KW-0808">Transferase</keyword>
<dbReference type="EC" id="2.7.7.65" evidence="1"/>
<dbReference type="InterPro" id="IPR050469">
    <property type="entry name" value="Diguanylate_Cyclase"/>
</dbReference>
<comment type="catalytic activity">
    <reaction evidence="2">
        <text>2 GTP = 3',3'-c-di-GMP + 2 diphosphate</text>
        <dbReference type="Rhea" id="RHEA:24898"/>
        <dbReference type="ChEBI" id="CHEBI:33019"/>
        <dbReference type="ChEBI" id="CHEBI:37565"/>
        <dbReference type="ChEBI" id="CHEBI:58805"/>
        <dbReference type="EC" id="2.7.7.65"/>
    </reaction>
</comment>
<evidence type="ECO:0000313" key="7">
    <source>
        <dbReference type="Proteomes" id="UP001352263"/>
    </source>
</evidence>
<feature type="transmembrane region" description="Helical" evidence="4">
    <location>
        <begin position="184"/>
        <end position="202"/>
    </location>
</feature>
<dbReference type="SMART" id="SM00267">
    <property type="entry name" value="GGDEF"/>
    <property type="match status" value="1"/>
</dbReference>
<keyword evidence="6" id="KW-0548">Nucleotidyltransferase</keyword>
<dbReference type="SUPFAM" id="SSF103473">
    <property type="entry name" value="MFS general substrate transporter"/>
    <property type="match status" value="1"/>
</dbReference>
<dbReference type="Proteomes" id="UP001352263">
    <property type="component" value="Unassembled WGS sequence"/>
</dbReference>
<dbReference type="NCBIfam" id="TIGR00254">
    <property type="entry name" value="GGDEF"/>
    <property type="match status" value="1"/>
</dbReference>
<dbReference type="Gene3D" id="3.30.70.270">
    <property type="match status" value="1"/>
</dbReference>
<evidence type="ECO:0000313" key="6">
    <source>
        <dbReference type="EMBL" id="MEC4719007.1"/>
    </source>
</evidence>
<feature type="transmembrane region" description="Helical" evidence="4">
    <location>
        <begin position="77"/>
        <end position="96"/>
    </location>
</feature>
<feature type="transmembrane region" description="Helical" evidence="4">
    <location>
        <begin position="108"/>
        <end position="126"/>
    </location>
</feature>
<evidence type="ECO:0000256" key="1">
    <source>
        <dbReference type="ARBA" id="ARBA00012528"/>
    </source>
</evidence>
<dbReference type="PROSITE" id="PS50887">
    <property type="entry name" value="GGDEF"/>
    <property type="match status" value="1"/>
</dbReference>
<feature type="transmembrane region" description="Helical" evidence="4">
    <location>
        <begin position="48"/>
        <end position="65"/>
    </location>
</feature>
<dbReference type="PANTHER" id="PTHR45138:SF9">
    <property type="entry name" value="DIGUANYLATE CYCLASE DGCM-RELATED"/>
    <property type="match status" value="1"/>
</dbReference>
<feature type="transmembrane region" description="Helical" evidence="4">
    <location>
        <begin position="157"/>
        <end position="178"/>
    </location>
</feature>
<dbReference type="SUPFAM" id="SSF55073">
    <property type="entry name" value="Nucleotide cyclase"/>
    <property type="match status" value="1"/>
</dbReference>
<dbReference type="CDD" id="cd01949">
    <property type="entry name" value="GGDEF"/>
    <property type="match status" value="1"/>
</dbReference>
<evidence type="ECO:0000256" key="2">
    <source>
        <dbReference type="ARBA" id="ARBA00034247"/>
    </source>
</evidence>
<dbReference type="PANTHER" id="PTHR45138">
    <property type="entry name" value="REGULATORY COMPONENTS OF SENSORY TRANSDUCTION SYSTEM"/>
    <property type="match status" value="1"/>
</dbReference>
<keyword evidence="4" id="KW-0812">Transmembrane</keyword>
<proteinExistence type="predicted"/>
<dbReference type="Pfam" id="PF00990">
    <property type="entry name" value="GGDEF"/>
    <property type="match status" value="1"/>
</dbReference>
<dbReference type="InterPro" id="IPR029787">
    <property type="entry name" value="Nucleotide_cyclase"/>
</dbReference>
<evidence type="ECO:0000256" key="4">
    <source>
        <dbReference type="SAM" id="Phobius"/>
    </source>
</evidence>
<sequence>MSREPSPQDLTAPQSSTSGSFWERHDKFPAEIEASFQAEMDRLREHRMVRTGLAGALLYGAFAISDLSMVPDVYQQAWLIRFLIVIPLMLLGTILFSRLKNLLMREAMLSVSLIVTGASLSLIAALSQHPNAVHYHTGVTLIVLFGNIVLNQRFRSAAIVSAALVVLYGVSLLQVAAMSAEVRFNNWLFCAAAVIISLIANFRMDQDQRRAYLARLREQQRNEELSNAVELLGRLSAEDALTRLANRREFDRRLSIEWNRARRDGHALSLVLIDVDCFKNYNDHYGHPAGDACLQKVADALQSVVRRSADLVARFGGEEFVVLLPATDAADAAALAERMRRQVSDLQIPHAASRVAAGITVSLGVATLTPGDAGQPPDLVAAADAALYRAKEQGRNRVVVAPAAATAAVTTAANATPAPPATHQH</sequence>
<dbReference type="EMBL" id="JAWIIV010000004">
    <property type="protein sequence ID" value="MEC4719007.1"/>
    <property type="molecule type" value="Genomic_DNA"/>
</dbReference>
<keyword evidence="7" id="KW-1185">Reference proteome</keyword>
<feature type="domain" description="GGDEF" evidence="5">
    <location>
        <begin position="266"/>
        <end position="403"/>
    </location>
</feature>
<reference evidence="6 7" key="1">
    <citation type="submission" date="2023-10" db="EMBL/GenBank/DDBJ databases">
        <title>Noviherbaspirillum sp. CPCC 100848 genome assembly.</title>
        <authorList>
            <person name="Li X.Y."/>
            <person name="Fang X.M."/>
        </authorList>
    </citation>
    <scope>NUCLEOTIDE SEQUENCE [LARGE SCALE GENOMIC DNA]</scope>
    <source>
        <strain evidence="6 7">CPCC 100848</strain>
    </source>
</reference>
<protein>
    <recommendedName>
        <fullName evidence="1">diguanylate cyclase</fullName>
        <ecNumber evidence="1">2.7.7.65</ecNumber>
    </recommendedName>
</protein>
<name>A0ABU6J6U0_9BURK</name>
<feature type="compositionally biased region" description="Polar residues" evidence="3">
    <location>
        <begin position="8"/>
        <end position="20"/>
    </location>
</feature>